<evidence type="ECO:0008006" key="3">
    <source>
        <dbReference type="Google" id="ProtNLM"/>
    </source>
</evidence>
<name>A0ABV6NHU9_9BACI</name>
<dbReference type="InterPro" id="IPR011053">
    <property type="entry name" value="Single_hybrid_motif"/>
</dbReference>
<accession>A0ABV6NHU9</accession>
<dbReference type="SUPFAM" id="SSF51230">
    <property type="entry name" value="Single hybrid motif"/>
    <property type="match status" value="1"/>
</dbReference>
<protein>
    <recommendedName>
        <fullName evidence="3">Lipoyl-binding domain-containing protein</fullName>
    </recommendedName>
</protein>
<sequence>MNHIDHIIVSPYKGTIEKVFIKKDSYVYEWEKLILIKTLEGDLKEISIGASGVITSLYVNEKDKVTPNKILACLVDDLLITGSD</sequence>
<comment type="caution">
    <text evidence="1">The sequence shown here is derived from an EMBL/GenBank/DDBJ whole genome shotgun (WGS) entry which is preliminary data.</text>
</comment>
<dbReference type="Gene3D" id="2.40.50.100">
    <property type="match status" value="1"/>
</dbReference>
<keyword evidence="2" id="KW-1185">Reference proteome</keyword>
<dbReference type="RefSeq" id="WP_273847255.1">
    <property type="nucleotide sequence ID" value="NZ_JAQQWT010000024.1"/>
</dbReference>
<dbReference type="Proteomes" id="UP001589833">
    <property type="component" value="Unassembled WGS sequence"/>
</dbReference>
<dbReference type="EMBL" id="JBHLTR010000021">
    <property type="protein sequence ID" value="MFC0560306.1"/>
    <property type="molecule type" value="Genomic_DNA"/>
</dbReference>
<evidence type="ECO:0000313" key="2">
    <source>
        <dbReference type="Proteomes" id="UP001589833"/>
    </source>
</evidence>
<organism evidence="1 2">
    <name type="scientific">Halalkalibacter alkalisediminis</name>
    <dbReference type="NCBI Taxonomy" id="935616"/>
    <lineage>
        <taxon>Bacteria</taxon>
        <taxon>Bacillati</taxon>
        <taxon>Bacillota</taxon>
        <taxon>Bacilli</taxon>
        <taxon>Bacillales</taxon>
        <taxon>Bacillaceae</taxon>
        <taxon>Halalkalibacter</taxon>
    </lineage>
</organism>
<proteinExistence type="predicted"/>
<reference evidence="1 2" key="1">
    <citation type="submission" date="2024-09" db="EMBL/GenBank/DDBJ databases">
        <authorList>
            <person name="Sun Q."/>
            <person name="Mori K."/>
        </authorList>
    </citation>
    <scope>NUCLEOTIDE SEQUENCE [LARGE SCALE GENOMIC DNA]</scope>
    <source>
        <strain evidence="1 2">NCAIM B.02301</strain>
    </source>
</reference>
<evidence type="ECO:0000313" key="1">
    <source>
        <dbReference type="EMBL" id="MFC0560306.1"/>
    </source>
</evidence>
<gene>
    <name evidence="1" type="ORF">ACFFH4_14815</name>
</gene>